<organism evidence="7 8">
    <name type="scientific">Mythimna separata</name>
    <name type="common">Oriental armyworm</name>
    <name type="synonym">Pseudaletia separata</name>
    <dbReference type="NCBI Taxonomy" id="271217"/>
    <lineage>
        <taxon>Eukaryota</taxon>
        <taxon>Metazoa</taxon>
        <taxon>Ecdysozoa</taxon>
        <taxon>Arthropoda</taxon>
        <taxon>Hexapoda</taxon>
        <taxon>Insecta</taxon>
        <taxon>Pterygota</taxon>
        <taxon>Neoptera</taxon>
        <taxon>Endopterygota</taxon>
        <taxon>Lepidoptera</taxon>
        <taxon>Glossata</taxon>
        <taxon>Ditrysia</taxon>
        <taxon>Noctuoidea</taxon>
        <taxon>Noctuidae</taxon>
        <taxon>Noctuinae</taxon>
        <taxon>Hadenini</taxon>
        <taxon>Mythimna</taxon>
    </lineage>
</organism>
<accession>A0AAD8DRV8</accession>
<dbReference type="PANTHER" id="PTHR24064">
    <property type="entry name" value="SOLUTE CARRIER FAMILY 22 MEMBER"/>
    <property type="match status" value="1"/>
</dbReference>
<evidence type="ECO:0000256" key="3">
    <source>
        <dbReference type="ARBA" id="ARBA00022989"/>
    </source>
</evidence>
<feature type="domain" description="Major facilitator superfamily (MFS) profile" evidence="6">
    <location>
        <begin position="18"/>
        <end position="264"/>
    </location>
</feature>
<feature type="transmembrane region" description="Helical" evidence="5">
    <location>
        <begin position="244"/>
        <end position="263"/>
    </location>
</feature>
<dbReference type="PROSITE" id="PS50850">
    <property type="entry name" value="MFS"/>
    <property type="match status" value="1"/>
</dbReference>
<evidence type="ECO:0000256" key="5">
    <source>
        <dbReference type="SAM" id="Phobius"/>
    </source>
</evidence>
<dbReference type="InterPro" id="IPR020846">
    <property type="entry name" value="MFS_dom"/>
</dbReference>
<gene>
    <name evidence="7" type="ORF">PYW07_003337</name>
</gene>
<dbReference type="GO" id="GO:0016020">
    <property type="term" value="C:membrane"/>
    <property type="evidence" value="ECO:0007669"/>
    <property type="project" value="UniProtKB-SubCell"/>
</dbReference>
<dbReference type="AlphaFoldDB" id="A0AAD8DRV8"/>
<feature type="transmembrane region" description="Helical" evidence="5">
    <location>
        <begin position="16"/>
        <end position="40"/>
    </location>
</feature>
<dbReference type="EMBL" id="JARGEI010000017">
    <property type="protein sequence ID" value="KAJ8716710.1"/>
    <property type="molecule type" value="Genomic_DNA"/>
</dbReference>
<comment type="caution">
    <text evidence="7">The sequence shown here is derived from an EMBL/GenBank/DDBJ whole genome shotgun (WGS) entry which is preliminary data.</text>
</comment>
<evidence type="ECO:0000256" key="4">
    <source>
        <dbReference type="ARBA" id="ARBA00023136"/>
    </source>
</evidence>
<dbReference type="InterPro" id="IPR005828">
    <property type="entry name" value="MFS_sugar_transport-like"/>
</dbReference>
<keyword evidence="2 5" id="KW-0812">Transmembrane</keyword>
<evidence type="ECO:0000313" key="8">
    <source>
        <dbReference type="Proteomes" id="UP001231518"/>
    </source>
</evidence>
<feature type="transmembrane region" description="Helical" evidence="5">
    <location>
        <begin position="114"/>
        <end position="137"/>
    </location>
</feature>
<name>A0AAD8DRV8_MYTSE</name>
<dbReference type="InterPro" id="IPR036259">
    <property type="entry name" value="MFS_trans_sf"/>
</dbReference>
<dbReference type="Proteomes" id="UP001231518">
    <property type="component" value="Chromosome 14"/>
</dbReference>
<feature type="transmembrane region" description="Helical" evidence="5">
    <location>
        <begin position="88"/>
        <end position="105"/>
    </location>
</feature>
<keyword evidence="8" id="KW-1185">Reference proteome</keyword>
<dbReference type="Pfam" id="PF00083">
    <property type="entry name" value="Sugar_tr"/>
    <property type="match status" value="1"/>
</dbReference>
<keyword evidence="4 5" id="KW-0472">Membrane</keyword>
<evidence type="ECO:0000256" key="1">
    <source>
        <dbReference type="ARBA" id="ARBA00004141"/>
    </source>
</evidence>
<feature type="transmembrane region" description="Helical" evidence="5">
    <location>
        <begin position="143"/>
        <end position="163"/>
    </location>
</feature>
<reference evidence="7" key="1">
    <citation type="submission" date="2023-03" db="EMBL/GenBank/DDBJ databases">
        <title>Chromosome-level genomes of two armyworms, Mythimna separata and Mythimna loreyi, provide insights into the biosynthesis and reception of sex pheromones.</title>
        <authorList>
            <person name="Zhao H."/>
        </authorList>
    </citation>
    <scope>NUCLEOTIDE SEQUENCE</scope>
    <source>
        <strain evidence="7">BeijingLab</strain>
        <tissue evidence="7">Pupa</tissue>
    </source>
</reference>
<dbReference type="InterPro" id="IPR005829">
    <property type="entry name" value="Sugar_transporter_CS"/>
</dbReference>
<dbReference type="SUPFAM" id="SSF103473">
    <property type="entry name" value="MFS general substrate transporter"/>
    <property type="match status" value="1"/>
</dbReference>
<dbReference type="GO" id="GO:0022857">
    <property type="term" value="F:transmembrane transporter activity"/>
    <property type="evidence" value="ECO:0007669"/>
    <property type="project" value="InterPro"/>
</dbReference>
<dbReference type="PROSITE" id="PS00217">
    <property type="entry name" value="SUGAR_TRANSPORT_2"/>
    <property type="match status" value="1"/>
</dbReference>
<feature type="transmembrane region" description="Helical" evidence="5">
    <location>
        <begin position="170"/>
        <end position="193"/>
    </location>
</feature>
<proteinExistence type="predicted"/>
<sequence>MVLINQLIGNFGRFHYWLCFIVFMSKFGVAFHQMAIIFLAPPAHYTCPGTNATCCDNPVYDKSIFTRTIVTEWNLICKNDWLKDLTQTIFQFGVLSGSLLFGIASDRYGRKPTLIISVVIEIFAGIMSSFMPGYWSFTFVRMFVGFANGGIMIISFVIVMEYVGSAYRDVVSALFHVPFTTGHILLAAVGYLIRDYTYFQLFISLSNVFLLLYICILPETPRWLLVMNKTEQAVRLMEQVAKMLVYFLLIIQALPDFITLTIIR</sequence>
<dbReference type="Gene3D" id="1.20.1250.20">
    <property type="entry name" value="MFS general substrate transporter like domains"/>
    <property type="match status" value="1"/>
</dbReference>
<evidence type="ECO:0000256" key="2">
    <source>
        <dbReference type="ARBA" id="ARBA00022692"/>
    </source>
</evidence>
<evidence type="ECO:0000259" key="6">
    <source>
        <dbReference type="PROSITE" id="PS50850"/>
    </source>
</evidence>
<comment type="subcellular location">
    <subcellularLocation>
        <location evidence="1">Membrane</location>
        <topology evidence="1">Multi-pass membrane protein</topology>
    </subcellularLocation>
</comment>
<protein>
    <recommendedName>
        <fullName evidence="6">Major facilitator superfamily (MFS) profile domain-containing protein</fullName>
    </recommendedName>
</protein>
<feature type="transmembrane region" description="Helical" evidence="5">
    <location>
        <begin position="199"/>
        <end position="217"/>
    </location>
</feature>
<keyword evidence="3 5" id="KW-1133">Transmembrane helix</keyword>
<evidence type="ECO:0000313" key="7">
    <source>
        <dbReference type="EMBL" id="KAJ8716710.1"/>
    </source>
</evidence>